<dbReference type="EC" id="3.6.4.13" evidence="2"/>
<keyword evidence="3" id="KW-0547">Nucleotide-binding</keyword>
<dbReference type="GO" id="GO:0016787">
    <property type="term" value="F:hydrolase activity"/>
    <property type="evidence" value="ECO:0007669"/>
    <property type="project" value="UniProtKB-KW"/>
</dbReference>
<evidence type="ECO:0000259" key="8">
    <source>
        <dbReference type="PROSITE" id="PS51192"/>
    </source>
</evidence>
<evidence type="ECO:0000313" key="10">
    <source>
        <dbReference type="EMBL" id="CAF0862566.1"/>
    </source>
</evidence>
<dbReference type="InterPro" id="IPR001650">
    <property type="entry name" value="Helicase_C-like"/>
</dbReference>
<dbReference type="Pfam" id="PF04408">
    <property type="entry name" value="WHD_HA2"/>
    <property type="match status" value="1"/>
</dbReference>
<dbReference type="PROSITE" id="PS51192">
    <property type="entry name" value="HELICASE_ATP_BIND_1"/>
    <property type="match status" value="1"/>
</dbReference>
<dbReference type="GO" id="GO:0003723">
    <property type="term" value="F:RNA binding"/>
    <property type="evidence" value="ECO:0007669"/>
    <property type="project" value="TreeGrafter"/>
</dbReference>
<dbReference type="InterPro" id="IPR011545">
    <property type="entry name" value="DEAD/DEAH_box_helicase_dom"/>
</dbReference>
<dbReference type="AlphaFoldDB" id="A0A813WK19"/>
<dbReference type="PROSITE" id="PS00690">
    <property type="entry name" value="DEAH_ATP_HELICASE"/>
    <property type="match status" value="1"/>
</dbReference>
<dbReference type="GO" id="GO:0005524">
    <property type="term" value="F:ATP binding"/>
    <property type="evidence" value="ECO:0007669"/>
    <property type="project" value="UniProtKB-KW"/>
</dbReference>
<evidence type="ECO:0000256" key="2">
    <source>
        <dbReference type="ARBA" id="ARBA00012552"/>
    </source>
</evidence>
<name>A0A813WK19_9BILA</name>
<dbReference type="Gene3D" id="3.40.50.300">
    <property type="entry name" value="P-loop containing nucleotide triphosphate hydrolases"/>
    <property type="match status" value="2"/>
</dbReference>
<dbReference type="OrthoDB" id="10253254at2759"/>
<comment type="caution">
    <text evidence="10">The sequence shown here is derived from an EMBL/GenBank/DDBJ whole genome shotgun (WGS) entry which is preliminary data.</text>
</comment>
<keyword evidence="4" id="KW-0378">Hydrolase</keyword>
<dbReference type="Gene3D" id="1.20.120.1080">
    <property type="match status" value="1"/>
</dbReference>
<dbReference type="GO" id="GO:0003724">
    <property type="term" value="F:RNA helicase activity"/>
    <property type="evidence" value="ECO:0007669"/>
    <property type="project" value="UniProtKB-EC"/>
</dbReference>
<accession>A0A813WK19</accession>
<dbReference type="InterPro" id="IPR048333">
    <property type="entry name" value="HA2_WH"/>
</dbReference>
<dbReference type="InterPro" id="IPR002464">
    <property type="entry name" value="DNA/RNA_helicase_DEAH_CS"/>
</dbReference>
<dbReference type="PANTHER" id="PTHR18934:SF136">
    <property type="entry name" value="ATP-DEPENDENT RNA HELICASE DHX35-RELATED"/>
    <property type="match status" value="1"/>
</dbReference>
<dbReference type="Pfam" id="PF00271">
    <property type="entry name" value="Helicase_C"/>
    <property type="match status" value="1"/>
</dbReference>
<reference evidence="10" key="1">
    <citation type="submission" date="2021-02" db="EMBL/GenBank/DDBJ databases">
        <authorList>
            <person name="Nowell W R."/>
        </authorList>
    </citation>
    <scope>NUCLEOTIDE SEQUENCE</scope>
    <source>
        <strain evidence="10">Ploen Becks lab</strain>
    </source>
</reference>
<evidence type="ECO:0000313" key="11">
    <source>
        <dbReference type="Proteomes" id="UP000663879"/>
    </source>
</evidence>
<dbReference type="SUPFAM" id="SSF52540">
    <property type="entry name" value="P-loop containing nucleoside triphosphate hydrolases"/>
    <property type="match status" value="1"/>
</dbReference>
<evidence type="ECO:0000256" key="4">
    <source>
        <dbReference type="ARBA" id="ARBA00022801"/>
    </source>
</evidence>
<evidence type="ECO:0000256" key="7">
    <source>
        <dbReference type="ARBA" id="ARBA00047984"/>
    </source>
</evidence>
<dbReference type="SMART" id="SM00847">
    <property type="entry name" value="HA2"/>
    <property type="match status" value="1"/>
</dbReference>
<evidence type="ECO:0000256" key="1">
    <source>
        <dbReference type="ARBA" id="ARBA00008792"/>
    </source>
</evidence>
<feature type="domain" description="Helicase ATP-binding" evidence="8">
    <location>
        <begin position="58"/>
        <end position="223"/>
    </location>
</feature>
<dbReference type="CDD" id="cd18791">
    <property type="entry name" value="SF2_C_RHA"/>
    <property type="match status" value="1"/>
</dbReference>
<evidence type="ECO:0000256" key="3">
    <source>
        <dbReference type="ARBA" id="ARBA00022741"/>
    </source>
</evidence>
<dbReference type="FunFam" id="3.40.50.300:FF:000578">
    <property type="entry name" value="probable ATP-dependent RNA helicase DHX35"/>
    <property type="match status" value="1"/>
</dbReference>
<dbReference type="Pfam" id="PF21010">
    <property type="entry name" value="HA2_C"/>
    <property type="match status" value="1"/>
</dbReference>
<dbReference type="PANTHER" id="PTHR18934">
    <property type="entry name" value="ATP-DEPENDENT RNA HELICASE"/>
    <property type="match status" value="1"/>
</dbReference>
<keyword evidence="11" id="KW-1185">Reference proteome</keyword>
<gene>
    <name evidence="10" type="ORF">OXX778_LOCUS9512</name>
</gene>
<comment type="catalytic activity">
    <reaction evidence="7">
        <text>ATP + H2O = ADP + phosphate + H(+)</text>
        <dbReference type="Rhea" id="RHEA:13065"/>
        <dbReference type="ChEBI" id="CHEBI:15377"/>
        <dbReference type="ChEBI" id="CHEBI:15378"/>
        <dbReference type="ChEBI" id="CHEBI:30616"/>
        <dbReference type="ChEBI" id="CHEBI:43474"/>
        <dbReference type="ChEBI" id="CHEBI:456216"/>
        <dbReference type="EC" id="3.6.4.13"/>
    </reaction>
</comment>
<dbReference type="SMART" id="SM00487">
    <property type="entry name" value="DEXDc"/>
    <property type="match status" value="1"/>
</dbReference>
<dbReference type="InterPro" id="IPR011709">
    <property type="entry name" value="DEAD-box_helicase_OB_fold"/>
</dbReference>
<dbReference type="SMART" id="SM00490">
    <property type="entry name" value="HELICc"/>
    <property type="match status" value="1"/>
</dbReference>
<sequence length="716" mass="81479">MSFQPKFLRPNLDDSIQTERLNELENEFEIAKYNKHSDLSLEVQRKQLPIFKYKNQILYALETHRVVVVVGETGSGKSTQLPQYLWENGWADSKHSICVTEPRRIATINLAKRISDEKCCVLGQEVGYAIRFEDCYTPGLTKIKFVTDGLLIRELMQNPLLPQYSVIILDEVHERNVNTDIVIGLLKKVMKKREDLKLIVCSATVDAEEIKLYFDEGEKKANKTNLSTCIISVEGRYYPIEISYLTEPCDNYIKACVTTSIGIHIDQQDNEGDILIFLTGQDEVDEAVSALIEKATDLKNYKKKNLKKLWILPLYGSLPVSEQLKVFERTPKSCRKIIVSTNIAETSLTINGIVFVVDSGFMKLKAYDSRLGSESLITVPCSKSSANQRAGRAGRYRSGKAYRMYPESEYDKMKQHTPPEMQRCDLSSVIIQLKALGIDNVCKFDFLSPPPSKNLINTLELLHALESLDHNSKLTTPLGFQMAEFPLNPIYSKALLSSEKFGCTQEMLTIIAMLQVQHVFITPSGRKIQADKSKLKFAATEGDHITLLNVFKSFQDKLSKNKKSTPGWCQSNFLNFKSLVRANQIREQLSLILKKFKIDVKTSCGDRTEPVLKCLCTAFFANAARAHYSGDYKHLKSNVPLRVHPSSVINLYLANVDQPPPKYVIYNDIVQSKATYLIRDLSVIDSAWLYELVPNYYEFGTEREIRETNDKRFKLN</sequence>
<dbReference type="EMBL" id="CAJNOC010001410">
    <property type="protein sequence ID" value="CAF0862566.1"/>
    <property type="molecule type" value="Genomic_DNA"/>
</dbReference>
<dbReference type="Pfam" id="PF07717">
    <property type="entry name" value="OB_NTP_bind"/>
    <property type="match status" value="1"/>
</dbReference>
<evidence type="ECO:0000256" key="6">
    <source>
        <dbReference type="ARBA" id="ARBA00022840"/>
    </source>
</evidence>
<proteinExistence type="inferred from homology"/>
<dbReference type="PROSITE" id="PS51194">
    <property type="entry name" value="HELICASE_CTER"/>
    <property type="match status" value="1"/>
</dbReference>
<dbReference type="InterPro" id="IPR007502">
    <property type="entry name" value="Helicase-assoc_dom"/>
</dbReference>
<protein>
    <recommendedName>
        <fullName evidence="2">RNA helicase</fullName>
        <ecNumber evidence="2">3.6.4.13</ecNumber>
    </recommendedName>
</protein>
<organism evidence="10 11">
    <name type="scientific">Brachionus calyciflorus</name>
    <dbReference type="NCBI Taxonomy" id="104777"/>
    <lineage>
        <taxon>Eukaryota</taxon>
        <taxon>Metazoa</taxon>
        <taxon>Spiralia</taxon>
        <taxon>Gnathifera</taxon>
        <taxon>Rotifera</taxon>
        <taxon>Eurotatoria</taxon>
        <taxon>Monogononta</taxon>
        <taxon>Pseudotrocha</taxon>
        <taxon>Ploima</taxon>
        <taxon>Brachionidae</taxon>
        <taxon>Brachionus</taxon>
    </lineage>
</organism>
<comment type="similarity">
    <text evidence="1">Belongs to the DEAD box helicase family. DEAH subfamily.</text>
</comment>
<dbReference type="GO" id="GO:0071013">
    <property type="term" value="C:catalytic step 2 spliceosome"/>
    <property type="evidence" value="ECO:0007669"/>
    <property type="project" value="TreeGrafter"/>
</dbReference>
<evidence type="ECO:0000256" key="5">
    <source>
        <dbReference type="ARBA" id="ARBA00022806"/>
    </source>
</evidence>
<feature type="domain" description="Helicase C-terminal" evidence="9">
    <location>
        <begin position="260"/>
        <end position="437"/>
    </location>
</feature>
<keyword evidence="5" id="KW-0347">Helicase</keyword>
<dbReference type="Proteomes" id="UP000663879">
    <property type="component" value="Unassembled WGS sequence"/>
</dbReference>
<dbReference type="FunFam" id="3.40.50.300:FF:000145">
    <property type="entry name" value="probable ATP-dependent RNA helicase DHX40"/>
    <property type="match status" value="1"/>
</dbReference>
<dbReference type="InterPro" id="IPR014001">
    <property type="entry name" value="Helicase_ATP-bd"/>
</dbReference>
<dbReference type="Pfam" id="PF00270">
    <property type="entry name" value="DEAD"/>
    <property type="match status" value="1"/>
</dbReference>
<evidence type="ECO:0000259" key="9">
    <source>
        <dbReference type="PROSITE" id="PS51194"/>
    </source>
</evidence>
<dbReference type="InterPro" id="IPR027417">
    <property type="entry name" value="P-loop_NTPase"/>
</dbReference>
<keyword evidence="6" id="KW-0067">ATP-binding</keyword>